<accession>A0A1G9F2E8</accession>
<keyword evidence="2" id="KW-1185">Reference proteome</keyword>
<dbReference type="AlphaFoldDB" id="A0A1G9F2E8"/>
<evidence type="ECO:0000313" key="1">
    <source>
        <dbReference type="EMBL" id="SDK82552.1"/>
    </source>
</evidence>
<protein>
    <submittedName>
        <fullName evidence="1">Uncharacterized protein</fullName>
    </submittedName>
</protein>
<proteinExistence type="predicted"/>
<dbReference type="Proteomes" id="UP000198894">
    <property type="component" value="Unassembled WGS sequence"/>
</dbReference>
<sequence>MTRNLASQTSSLACLVNLANRRLDELMPYPGRHTTRGKQRAACRFRSHGRADITRPPIASAIAAGTLAKRSKRQGTDDRNLLNRQSARDKLVVLAIGLTSKSVVCRSGSLSHRPRNDG</sequence>
<gene>
    <name evidence="1" type="ORF">SAMN05428953_12154</name>
</gene>
<evidence type="ECO:0000313" key="2">
    <source>
        <dbReference type="Proteomes" id="UP000198894"/>
    </source>
</evidence>
<organism evidence="1 2">
    <name type="scientific">Mesorhizobium muleiense</name>
    <dbReference type="NCBI Taxonomy" id="1004279"/>
    <lineage>
        <taxon>Bacteria</taxon>
        <taxon>Pseudomonadati</taxon>
        <taxon>Pseudomonadota</taxon>
        <taxon>Alphaproteobacteria</taxon>
        <taxon>Hyphomicrobiales</taxon>
        <taxon>Phyllobacteriaceae</taxon>
        <taxon>Mesorhizobium</taxon>
    </lineage>
</organism>
<dbReference type="EMBL" id="FNEE01000021">
    <property type="protein sequence ID" value="SDK82552.1"/>
    <property type="molecule type" value="Genomic_DNA"/>
</dbReference>
<name>A0A1G9F2E8_9HYPH</name>
<reference evidence="2" key="1">
    <citation type="submission" date="2016-10" db="EMBL/GenBank/DDBJ databases">
        <authorList>
            <person name="Varghese N."/>
            <person name="Submissions S."/>
        </authorList>
    </citation>
    <scope>NUCLEOTIDE SEQUENCE [LARGE SCALE GENOMIC DNA]</scope>
    <source>
        <strain evidence="2">CGMCC 1.11022</strain>
    </source>
</reference>